<dbReference type="PANTHER" id="PTHR45818">
    <property type="entry name" value="PROTEIN VAV"/>
    <property type="match status" value="1"/>
</dbReference>
<name>A0ABP0EBC8_9ASCO</name>
<dbReference type="Proteomes" id="UP001497600">
    <property type="component" value="Chromosome D"/>
</dbReference>
<dbReference type="PROSITE" id="PS50010">
    <property type="entry name" value="DH_2"/>
    <property type="match status" value="1"/>
</dbReference>
<reference evidence="2 3" key="1">
    <citation type="submission" date="2024-01" db="EMBL/GenBank/DDBJ databases">
        <authorList>
            <consortium name="Genoscope - CEA"/>
            <person name="William W."/>
        </authorList>
    </citation>
    <scope>NUCLEOTIDE SEQUENCE [LARGE SCALE GENOMIC DNA]</scope>
    <source>
        <strain evidence="2 3">29B2s-10</strain>
    </source>
</reference>
<evidence type="ECO:0000313" key="2">
    <source>
        <dbReference type="EMBL" id="CAK7904913.1"/>
    </source>
</evidence>
<keyword evidence="3" id="KW-1185">Reference proteome</keyword>
<evidence type="ECO:0000259" key="1">
    <source>
        <dbReference type="PROSITE" id="PS50010"/>
    </source>
</evidence>
<dbReference type="Gene3D" id="1.20.900.10">
    <property type="entry name" value="Dbl homology (DH) domain"/>
    <property type="match status" value="1"/>
</dbReference>
<dbReference type="SMART" id="SM00325">
    <property type="entry name" value="RhoGEF"/>
    <property type="match status" value="1"/>
</dbReference>
<proteinExistence type="predicted"/>
<dbReference type="Pfam" id="PF00621">
    <property type="entry name" value="RhoGEF"/>
    <property type="match status" value="1"/>
</dbReference>
<gene>
    <name evidence="2" type="ORF">CAAN4_D11606</name>
</gene>
<dbReference type="PANTHER" id="PTHR45818:SF3">
    <property type="entry name" value="PROTEIN VAV"/>
    <property type="match status" value="1"/>
</dbReference>
<evidence type="ECO:0000313" key="3">
    <source>
        <dbReference type="Proteomes" id="UP001497600"/>
    </source>
</evidence>
<organism evidence="2 3">
    <name type="scientific">[Candida] anglica</name>
    <dbReference type="NCBI Taxonomy" id="148631"/>
    <lineage>
        <taxon>Eukaryota</taxon>
        <taxon>Fungi</taxon>
        <taxon>Dikarya</taxon>
        <taxon>Ascomycota</taxon>
        <taxon>Saccharomycotina</taxon>
        <taxon>Pichiomycetes</taxon>
        <taxon>Debaryomycetaceae</taxon>
        <taxon>Kurtzmaniella</taxon>
    </lineage>
</organism>
<protein>
    <recommendedName>
        <fullName evidence="1">DH domain-containing protein</fullName>
    </recommendedName>
</protein>
<dbReference type="SUPFAM" id="SSF48065">
    <property type="entry name" value="DBL homology domain (DH-domain)"/>
    <property type="match status" value="1"/>
</dbReference>
<dbReference type="EMBL" id="OZ004256">
    <property type="protein sequence ID" value="CAK7904913.1"/>
    <property type="molecule type" value="Genomic_DNA"/>
</dbReference>
<feature type="domain" description="DH" evidence="1">
    <location>
        <begin position="138"/>
        <end position="333"/>
    </location>
</feature>
<accession>A0ABP0EBC8</accession>
<dbReference type="InterPro" id="IPR000219">
    <property type="entry name" value="DH_dom"/>
</dbReference>
<dbReference type="InterPro" id="IPR035899">
    <property type="entry name" value="DBL_dom_sf"/>
</dbReference>
<sequence length="641" mass="73833">MEPVPKLVYDPLPARANSYPNIVQQKVPDLSNSNITRSNTNGTLYRNPLVTEQILNNGNKINLLGNDIQSPTYSLDEIMDIYLHLPKSKEGESDDIAIIDKEDNEIDFSEKTSSEIQSPVPIISFSPLDRESSLRNIRREMAIEELISSETTYVNSLRLLLNFYIFPLISVKECSQTLNLIMGYIEMLYKSHRHLLGIMRTMGSEATPRSSQSATCVVLSNVVLEYGMSTHSYVEYIILYEDILKLMNDPILSEAQRQIIRGSESYLEATQPITTRMDLSFLSLLQRPVSRLSKYRLMLESLLKYTSMIDSNYHNISKMSTLIRERLEDINRMSNERRMKDTVDSLNRIINSKIPIQFFGKCLLAGSLLCVWVESESIRAETCGAFCFKSHIILAALAKNKLHGKVHFIIPLVACQIIIQYIEMIDFGGLTTEYPYSLKLLFESNYGKYEIMLISISDQENKVWEEYLETYISLNGPSKMNYRFSRDCNISPIVMQIPDSIRPYDVNISKVSSQRLVQCYFSELMRIGVIRFGDNHFIESNNVELKANHRLQNEAILSKVWSIEVPKMRDSPSKAFKEKSKTSTWSIWSTKDTYSKIDIDSTEKKDNSYDDSSIQHGPIQEFEPKRNIRTRSFTFLNLFHK</sequence>